<evidence type="ECO:0000313" key="2">
    <source>
        <dbReference type="Proteomes" id="UP000069654"/>
    </source>
</evidence>
<evidence type="ECO:0000313" key="1">
    <source>
        <dbReference type="EMBL" id="GAT16122.1"/>
    </source>
</evidence>
<gene>
    <name evidence="1" type="ORF">RMCT_3091</name>
</gene>
<dbReference type="Proteomes" id="UP000069654">
    <property type="component" value="Unassembled WGS sequence"/>
</dbReference>
<comment type="caution">
    <text evidence="1">The sequence shown here is derived from an EMBL/GenBank/DDBJ whole genome shotgun (WGS) entry which is preliminary data.</text>
</comment>
<reference evidence="2" key="2">
    <citation type="submission" date="2016-02" db="EMBL/GenBank/DDBJ databases">
        <title>Draft genome sequence of five rapidly growing Mycobacterium species.</title>
        <authorList>
            <person name="Katahira K."/>
            <person name="Gotou Y."/>
            <person name="Iida K."/>
            <person name="Ogura Y."/>
            <person name="Hayashi T."/>
        </authorList>
    </citation>
    <scope>NUCLEOTIDE SEQUENCE [LARGE SCALE GENOMIC DNA]</scope>
    <source>
        <strain evidence="2">JCM6362</strain>
    </source>
</reference>
<organism evidence="1 2">
    <name type="scientific">Mycolicibacterium thermoresistibile</name>
    <name type="common">Mycobacterium thermoresistibile</name>
    <dbReference type="NCBI Taxonomy" id="1797"/>
    <lineage>
        <taxon>Bacteria</taxon>
        <taxon>Bacillati</taxon>
        <taxon>Actinomycetota</taxon>
        <taxon>Actinomycetes</taxon>
        <taxon>Mycobacteriales</taxon>
        <taxon>Mycobacteriaceae</taxon>
        <taxon>Mycolicibacterium</taxon>
    </lineage>
</organism>
<name>A0A100XGJ0_MYCTH</name>
<reference evidence="1 2" key="1">
    <citation type="journal article" date="2016" name="Genome Announc.">
        <title>Draft Genome Sequences of Five Rapidly Growing Mycobacterium Species, M. thermoresistibile, M. fortuitum subsp. acetamidolyticum, M. canariasense, M. brisbanense, and M. novocastrense.</title>
        <authorList>
            <person name="Katahira K."/>
            <person name="Ogura Y."/>
            <person name="Gotoh Y."/>
            <person name="Hayashi T."/>
        </authorList>
    </citation>
    <scope>NUCLEOTIDE SEQUENCE [LARGE SCALE GENOMIC DNA]</scope>
    <source>
        <strain evidence="1 2">JCM6362</strain>
    </source>
</reference>
<sequence length="68" mass="7789">MNYPTMNFPPNRTCRPKRVCLPAKGYQTGLKRMGESAEIQMASHLPRDFLAEWVLVQEGRVGALRWLA</sequence>
<protein>
    <submittedName>
        <fullName evidence="1">Uncharacterized protein</fullName>
    </submittedName>
</protein>
<dbReference type="AlphaFoldDB" id="A0A100XGJ0"/>
<proteinExistence type="predicted"/>
<dbReference type="EMBL" id="BCTB01000031">
    <property type="protein sequence ID" value="GAT16122.1"/>
    <property type="molecule type" value="Genomic_DNA"/>
</dbReference>
<accession>A0A100XGJ0</accession>